<dbReference type="InterPro" id="IPR031314">
    <property type="entry name" value="DNK_dom"/>
</dbReference>
<reference evidence="2" key="1">
    <citation type="journal article" date="2020" name="Nature">
        <title>Giant virus diversity and host interactions through global metagenomics.</title>
        <authorList>
            <person name="Schulz F."/>
            <person name="Roux S."/>
            <person name="Paez-Espino D."/>
            <person name="Jungbluth S."/>
            <person name="Walsh D.A."/>
            <person name="Denef V.J."/>
            <person name="McMahon K.D."/>
            <person name="Konstantinidis K.T."/>
            <person name="Eloe-Fadrosh E.A."/>
            <person name="Kyrpides N.C."/>
            <person name="Woyke T."/>
        </authorList>
    </citation>
    <scope>NUCLEOTIDE SEQUENCE</scope>
    <source>
        <strain evidence="2">GVMAG-S-1035124-57</strain>
    </source>
</reference>
<dbReference type="SUPFAM" id="SSF52540">
    <property type="entry name" value="P-loop containing nucleoside triphosphate hydrolases"/>
    <property type="match status" value="1"/>
</dbReference>
<proteinExistence type="predicted"/>
<dbReference type="InterPro" id="IPR027417">
    <property type="entry name" value="P-loop_NTPase"/>
</dbReference>
<sequence length="261" mass="30396">MYFFFFETKQIPFSKKLIMGLIQIKTNATIVHKESMNNSIATPPLLLSIDGNIGSGKSTTWEMLKEAYRGRDDVHFVEEPVDSWRHVKDGEGVPILTNFYKDHKQYAFRFQMMAYISRLALLRQTVRANAGRCRVIITERSVDTDRNIFAKMLYDSGDIQEDEFTIYNMWFDEFIKDLPVSGIVYIRADPETCMQRIMKRGREGETIPLEYVQKCHDYHDAWINGNATPCKKLVIDANPEIEVTATQRITEIMRFVDQLLL</sequence>
<organism evidence="2">
    <name type="scientific">viral metagenome</name>
    <dbReference type="NCBI Taxonomy" id="1070528"/>
    <lineage>
        <taxon>unclassified sequences</taxon>
        <taxon>metagenomes</taxon>
        <taxon>organismal metagenomes</taxon>
    </lineage>
</organism>
<dbReference type="Gene3D" id="3.40.50.300">
    <property type="entry name" value="P-loop containing nucleotide triphosphate hydrolases"/>
    <property type="match status" value="1"/>
</dbReference>
<dbReference type="GO" id="GO:0005737">
    <property type="term" value="C:cytoplasm"/>
    <property type="evidence" value="ECO:0007669"/>
    <property type="project" value="TreeGrafter"/>
</dbReference>
<evidence type="ECO:0000313" key="2">
    <source>
        <dbReference type="EMBL" id="QHU36288.1"/>
    </source>
</evidence>
<dbReference type="InterPro" id="IPR050566">
    <property type="entry name" value="Deoxyribonucleoside_kinase"/>
</dbReference>
<dbReference type="PANTHER" id="PTHR10513">
    <property type="entry name" value="DEOXYNUCLEOSIDE KINASE"/>
    <property type="match status" value="1"/>
</dbReference>
<dbReference type="CDD" id="cd01673">
    <property type="entry name" value="dNK"/>
    <property type="match status" value="1"/>
</dbReference>
<dbReference type="EMBL" id="MN740634">
    <property type="protein sequence ID" value="QHU36288.1"/>
    <property type="molecule type" value="Genomic_DNA"/>
</dbReference>
<dbReference type="PANTHER" id="PTHR10513:SF35">
    <property type="entry name" value="DEOXYADENOSINE KINASE"/>
    <property type="match status" value="1"/>
</dbReference>
<protein>
    <recommendedName>
        <fullName evidence="1">Deoxynucleoside kinase domain-containing protein</fullName>
    </recommendedName>
</protein>
<accession>A0A6C0M1S2</accession>
<dbReference type="Pfam" id="PF01712">
    <property type="entry name" value="dNK"/>
    <property type="match status" value="1"/>
</dbReference>
<dbReference type="GO" id="GO:0019136">
    <property type="term" value="F:deoxynucleoside kinase activity"/>
    <property type="evidence" value="ECO:0007669"/>
    <property type="project" value="TreeGrafter"/>
</dbReference>
<name>A0A6C0M1S2_9ZZZZ</name>
<evidence type="ECO:0000259" key="1">
    <source>
        <dbReference type="Pfam" id="PF01712"/>
    </source>
</evidence>
<feature type="domain" description="Deoxynucleoside kinase" evidence="1">
    <location>
        <begin position="47"/>
        <end position="258"/>
    </location>
</feature>
<dbReference type="AlphaFoldDB" id="A0A6C0M1S2"/>